<feature type="region of interest" description="Disordered" evidence="1">
    <location>
        <begin position="93"/>
        <end position="130"/>
    </location>
</feature>
<feature type="compositionally biased region" description="Acidic residues" evidence="1">
    <location>
        <begin position="107"/>
        <end position="116"/>
    </location>
</feature>
<evidence type="ECO:0000313" key="2">
    <source>
        <dbReference type="EMBL" id="ODR57058.1"/>
    </source>
</evidence>
<name>A0ABX3AH57_9FIRM</name>
<proteinExistence type="predicted"/>
<comment type="caution">
    <text evidence="2">The sequence shown here is derived from an EMBL/GenBank/DDBJ whole genome shotgun (WGS) entry which is preliminary data.</text>
</comment>
<gene>
    <name evidence="2" type="ORF">BEI63_12905</name>
</gene>
<organism evidence="2 3">
    <name type="scientific">Eisenbergiella tayi</name>
    <dbReference type="NCBI Taxonomy" id="1432052"/>
    <lineage>
        <taxon>Bacteria</taxon>
        <taxon>Bacillati</taxon>
        <taxon>Bacillota</taxon>
        <taxon>Clostridia</taxon>
        <taxon>Lachnospirales</taxon>
        <taxon>Lachnospiraceae</taxon>
        <taxon>Eisenbergiella</taxon>
    </lineage>
</organism>
<reference evidence="2 3" key="1">
    <citation type="submission" date="2016-08" db="EMBL/GenBank/DDBJ databases">
        <title>Characterization of Isolates of Eisenbergiella tayi Derived from Blood Cultures, Using Whole Genome Sequencing.</title>
        <authorList>
            <person name="Bernier A.-M."/>
            <person name="Burdz T."/>
            <person name="Wiebe D."/>
            <person name="Bernard K."/>
        </authorList>
    </citation>
    <scope>NUCLEOTIDE SEQUENCE [LARGE SCALE GENOMIC DNA]</scope>
    <source>
        <strain evidence="2 3">NML120146</strain>
    </source>
</reference>
<sequence>MEKKKNLCAMIPKTLHTKVREEQEKQELTLSQYVEQVLKEHFERGGKEMEGKIKTLAFQVSEELFGRIKEHLKKTGLSQKDFVIGLIEQALEEAETGKAGQTSGMEEAGDTEETSETEQRKEPQETEETI</sequence>
<evidence type="ECO:0000256" key="1">
    <source>
        <dbReference type="SAM" id="MobiDB-lite"/>
    </source>
</evidence>
<dbReference type="RefSeq" id="WP_069410245.1">
    <property type="nucleotide sequence ID" value="NZ_DAWDRA010000003.1"/>
</dbReference>
<accession>A0ABX3AH57</accession>
<dbReference type="EMBL" id="MEHD01000022">
    <property type="protein sequence ID" value="ODR57058.1"/>
    <property type="molecule type" value="Genomic_DNA"/>
</dbReference>
<protein>
    <submittedName>
        <fullName evidence="2">4-oxalocrotonate tautomerase</fullName>
    </submittedName>
</protein>
<dbReference type="Proteomes" id="UP000094869">
    <property type="component" value="Unassembled WGS sequence"/>
</dbReference>
<evidence type="ECO:0000313" key="3">
    <source>
        <dbReference type="Proteomes" id="UP000094869"/>
    </source>
</evidence>
<keyword evidence="3" id="KW-1185">Reference proteome</keyword>